<gene>
    <name evidence="2" type="ORF">EDD32_1046</name>
</gene>
<sequence>MTFLVRLVVNGLAIWLTTFIIDGIDLPAASTTGEQVLTVAVVALVFTLVNMIVRPVVALLSLPFYILTLGLFFVVVNALMLMLTGWITGFTDFGLVVDGFVPALLGGVVIAVAAWILHALIPGDHR</sequence>
<organism evidence="2 3">
    <name type="scientific">Georgenia muralis</name>
    <dbReference type="NCBI Taxonomy" id="154117"/>
    <lineage>
        <taxon>Bacteria</taxon>
        <taxon>Bacillati</taxon>
        <taxon>Actinomycetota</taxon>
        <taxon>Actinomycetes</taxon>
        <taxon>Micrococcales</taxon>
        <taxon>Bogoriellaceae</taxon>
        <taxon>Georgenia</taxon>
    </lineage>
</organism>
<dbReference type="Proteomes" id="UP000280726">
    <property type="component" value="Unassembled WGS sequence"/>
</dbReference>
<reference evidence="2 3" key="1">
    <citation type="submission" date="2018-11" db="EMBL/GenBank/DDBJ databases">
        <title>Sequencing the genomes of 1000 actinobacteria strains.</title>
        <authorList>
            <person name="Klenk H.-P."/>
        </authorList>
    </citation>
    <scope>NUCLEOTIDE SEQUENCE [LARGE SCALE GENOMIC DNA]</scope>
    <source>
        <strain evidence="2 3">DSM 14418</strain>
    </source>
</reference>
<evidence type="ECO:0000313" key="2">
    <source>
        <dbReference type="EMBL" id="RPF26599.1"/>
    </source>
</evidence>
<keyword evidence="1" id="KW-0812">Transmembrane</keyword>
<evidence type="ECO:0000313" key="3">
    <source>
        <dbReference type="Proteomes" id="UP000280726"/>
    </source>
</evidence>
<dbReference type="Pfam" id="PF04020">
    <property type="entry name" value="Phage_holin_4_2"/>
    <property type="match status" value="1"/>
</dbReference>
<dbReference type="AlphaFoldDB" id="A0A3N4YZR7"/>
<dbReference type="InterPro" id="IPR007165">
    <property type="entry name" value="Phage_holin_4_2"/>
</dbReference>
<evidence type="ECO:0000256" key="1">
    <source>
        <dbReference type="SAM" id="Phobius"/>
    </source>
</evidence>
<dbReference type="PANTHER" id="PTHR37309:SF1">
    <property type="entry name" value="SLR0284 PROTEIN"/>
    <property type="match status" value="1"/>
</dbReference>
<proteinExistence type="predicted"/>
<comment type="caution">
    <text evidence="2">The sequence shown here is derived from an EMBL/GenBank/DDBJ whole genome shotgun (WGS) entry which is preliminary data.</text>
</comment>
<keyword evidence="1" id="KW-1133">Transmembrane helix</keyword>
<keyword evidence="1" id="KW-0472">Membrane</keyword>
<dbReference type="PANTHER" id="PTHR37309">
    <property type="entry name" value="SLR0284 PROTEIN"/>
    <property type="match status" value="1"/>
</dbReference>
<feature type="transmembrane region" description="Helical" evidence="1">
    <location>
        <begin position="64"/>
        <end position="87"/>
    </location>
</feature>
<dbReference type="RefSeq" id="WP_123915425.1">
    <property type="nucleotide sequence ID" value="NZ_RKRA01000001.1"/>
</dbReference>
<name>A0A3N4YZR7_9MICO</name>
<feature type="transmembrane region" description="Helical" evidence="1">
    <location>
        <begin position="99"/>
        <end position="121"/>
    </location>
</feature>
<dbReference type="EMBL" id="RKRA01000001">
    <property type="protein sequence ID" value="RPF26599.1"/>
    <property type="molecule type" value="Genomic_DNA"/>
</dbReference>
<feature type="transmembrane region" description="Helical" evidence="1">
    <location>
        <begin position="7"/>
        <end position="24"/>
    </location>
</feature>
<dbReference type="OrthoDB" id="9810847at2"/>
<feature type="transmembrane region" description="Helical" evidence="1">
    <location>
        <begin position="36"/>
        <end position="57"/>
    </location>
</feature>
<keyword evidence="3" id="KW-1185">Reference proteome</keyword>
<accession>A0A3N4YZR7</accession>
<protein>
    <submittedName>
        <fullName evidence="2">Putative membrane protein</fullName>
    </submittedName>
</protein>